<evidence type="ECO:0000313" key="2">
    <source>
        <dbReference type="Proteomes" id="UP001239111"/>
    </source>
</evidence>
<protein>
    <submittedName>
        <fullName evidence="1">Uncharacterized protein</fullName>
    </submittedName>
</protein>
<dbReference type="EMBL" id="CM056743">
    <property type="protein sequence ID" value="KAJ8669296.1"/>
    <property type="molecule type" value="Genomic_DNA"/>
</dbReference>
<name>A0ACC2NF81_9HYME</name>
<accession>A0ACC2NF81</accession>
<dbReference type="Proteomes" id="UP001239111">
    <property type="component" value="Chromosome 3"/>
</dbReference>
<evidence type="ECO:0000313" key="1">
    <source>
        <dbReference type="EMBL" id="KAJ8669296.1"/>
    </source>
</evidence>
<proteinExistence type="predicted"/>
<sequence>MAQTPRLLLLLLMLICSSSERYSVFCSDIEQKTTLNNSELDRVKRENRAYPKTGASDNDVDESHQLSLFAQLQPDSCRHKLQSMCNVQFDKNTDDLFYLKCFQTFKPNEISLIEDQCQHSIFKYIEEMTNIDNIRKIVRKECGHTVDALACPYDSSMTFLSCLLKKSESIADLKCSDYIQWLNWIVNDFKIIDTSFIPECRNDVNKFQCGRIQPYRDILQGQTLACLQQQIHKLEASCRKQILKVTEVQADNIKLDRQLDLACSLDHMKFCPNLRPGSGQVYKCLMDHKLDRAMTRACQDQLMRREKLIASDYKASRGLARACKEDIKIYRCRKNVSDDRDIRLAQILLCLESAVNNGSKVDGQCKVEMFDHRKILMEDYRLSPEIVSSCATDIQTFCNNLEVGGSTIHCLMEYTRVKKRKKNRVSVVCQRALEDLIKETDAGEDWRVDPVLREACQSVVDVACRGVQGGNARVISCLMDNLENDRMTESCETALIQIQYFIARDYKLDPQLYRACRIDAVQFCHAQDAWASNGMQMDVERGPLVLPCLYRIANHPQANMTLKRDCLDQIRRVMRQRAITVDLQPEIEEVCLDDLASFCSSRFGKGEEISCLQDKLDSLSMNCKAAVGNLTEQQAERVELNPVISIACRHIMEKHCEEVIKYGKDEGDMMECLIEHKNDLDTRSDYKCRAAIEHFQLLSLKDYHFTFKFKEACRPMVSRWCRKSKTKVEVIGCLSDIVQKDILQDSQHKITRECRQQLRAQLYQQRENIKFDPKLSKLCAYEVKQYCSNIEPGNSQILECLALNKPKLGEECHAQVFRVRKQEFQDSSSDYALLNACNSMLKQFCNEEPQSNALNCLKKHKNVSMFDEKCKTFVVNRMAEQNTDYRFNPALQTDCSVDINRHCKNVIQDEPRSKELEGKVIKCLKIKFKESKLLDRCKNQLETILREAALNYHLDPLIMSMCSEEIYKLCDADESSPGKVEECLKTQFTADNKEMKEACRMQVAEMIEETKADINIDPLLQEACSVDIAKYCNLVQQGSGRHIKCLQNVLQTEKMSLQPDCYKMFTGRIEMFKNADKKLAAPETWEELYASVNRSPARRYFLLIAFTVIGFIFIAGISCGRVSRRTMLMKNK</sequence>
<comment type="caution">
    <text evidence="1">The sequence shown here is derived from an EMBL/GenBank/DDBJ whole genome shotgun (WGS) entry which is preliminary data.</text>
</comment>
<gene>
    <name evidence="1" type="ORF">QAD02_000555</name>
</gene>
<keyword evidence="2" id="KW-1185">Reference proteome</keyword>
<organism evidence="1 2">
    <name type="scientific">Eretmocerus hayati</name>
    <dbReference type="NCBI Taxonomy" id="131215"/>
    <lineage>
        <taxon>Eukaryota</taxon>
        <taxon>Metazoa</taxon>
        <taxon>Ecdysozoa</taxon>
        <taxon>Arthropoda</taxon>
        <taxon>Hexapoda</taxon>
        <taxon>Insecta</taxon>
        <taxon>Pterygota</taxon>
        <taxon>Neoptera</taxon>
        <taxon>Endopterygota</taxon>
        <taxon>Hymenoptera</taxon>
        <taxon>Apocrita</taxon>
        <taxon>Proctotrupomorpha</taxon>
        <taxon>Chalcidoidea</taxon>
        <taxon>Aphelinidae</taxon>
        <taxon>Aphelininae</taxon>
        <taxon>Eretmocerus</taxon>
    </lineage>
</organism>
<reference evidence="1" key="1">
    <citation type="submission" date="2023-04" db="EMBL/GenBank/DDBJ databases">
        <title>A chromosome-level genome assembly of the parasitoid wasp Eretmocerus hayati.</title>
        <authorList>
            <person name="Zhong Y."/>
            <person name="Liu S."/>
            <person name="Liu Y."/>
        </authorList>
    </citation>
    <scope>NUCLEOTIDE SEQUENCE</scope>
    <source>
        <strain evidence="1">ZJU_SS_LIU_2023</strain>
    </source>
</reference>